<evidence type="ECO:0000256" key="1">
    <source>
        <dbReference type="SAM" id="MobiDB-lite"/>
    </source>
</evidence>
<dbReference type="AlphaFoldDB" id="A0A7V7NUP2"/>
<evidence type="ECO:0000313" key="4">
    <source>
        <dbReference type="Proteomes" id="UP000423756"/>
    </source>
</evidence>
<accession>A0A7V7NUP2</accession>
<sequence length="70" mass="7861">MRAQGHHLRQPQGFIDSLLKEMGYTNFSCPDFSCLSKRLSKLGAKAPKFKKTNKPDEGVGTKPPIPEWCL</sequence>
<reference evidence="3 4" key="1">
    <citation type="submission" date="2019-09" db="EMBL/GenBank/DDBJ databases">
        <title>Draft genome sequences of 48 bacterial type strains from the CCUG.</title>
        <authorList>
            <person name="Tunovic T."/>
            <person name="Pineiro-Iglesias B."/>
            <person name="Unosson C."/>
            <person name="Inganas E."/>
            <person name="Ohlen M."/>
            <person name="Cardew S."/>
            <person name="Jensie-Markopoulos S."/>
            <person name="Salva-Serra F."/>
            <person name="Jaen-Luchoro D."/>
            <person name="Karlsson R."/>
            <person name="Svensson-Stadler L."/>
            <person name="Chun J."/>
            <person name="Moore E."/>
        </authorList>
    </citation>
    <scope>NUCLEOTIDE SEQUENCE [LARGE SCALE GENOMIC DNA]</scope>
    <source>
        <strain evidence="3 4">CCUG 48643</strain>
    </source>
</reference>
<protein>
    <recommendedName>
        <fullName evidence="2">Transposase DDE domain-containing protein</fullName>
    </recommendedName>
</protein>
<comment type="caution">
    <text evidence="3">The sequence shown here is derived from an EMBL/GenBank/DDBJ whole genome shotgun (WGS) entry which is preliminary data.</text>
</comment>
<organism evidence="3 4">
    <name type="scientific">Vibrio chagasii</name>
    <dbReference type="NCBI Taxonomy" id="170679"/>
    <lineage>
        <taxon>Bacteria</taxon>
        <taxon>Pseudomonadati</taxon>
        <taxon>Pseudomonadota</taxon>
        <taxon>Gammaproteobacteria</taxon>
        <taxon>Vibrionales</taxon>
        <taxon>Vibrionaceae</taxon>
        <taxon>Vibrio</taxon>
    </lineage>
</organism>
<feature type="domain" description="Transposase DDE" evidence="2">
    <location>
        <begin position="8"/>
        <end position="52"/>
    </location>
</feature>
<dbReference type="InterPro" id="IPR025668">
    <property type="entry name" value="Tnp_DDE_dom"/>
</dbReference>
<evidence type="ECO:0000313" key="3">
    <source>
        <dbReference type="EMBL" id="KAB0480284.1"/>
    </source>
</evidence>
<proteinExistence type="predicted"/>
<evidence type="ECO:0000259" key="2">
    <source>
        <dbReference type="Pfam" id="PF13737"/>
    </source>
</evidence>
<name>A0A7V7NUP2_9VIBR</name>
<gene>
    <name evidence="3" type="ORF">F7Q91_09165</name>
</gene>
<feature type="region of interest" description="Disordered" evidence="1">
    <location>
        <begin position="48"/>
        <end position="70"/>
    </location>
</feature>
<dbReference type="EMBL" id="VZPX01000015">
    <property type="protein sequence ID" value="KAB0480284.1"/>
    <property type="molecule type" value="Genomic_DNA"/>
</dbReference>
<dbReference type="Proteomes" id="UP000423756">
    <property type="component" value="Unassembled WGS sequence"/>
</dbReference>
<dbReference type="Pfam" id="PF13737">
    <property type="entry name" value="DDE_Tnp_1_5"/>
    <property type="match status" value="1"/>
</dbReference>